<protein>
    <submittedName>
        <fullName evidence="8">MFS transporter</fullName>
    </submittedName>
</protein>
<feature type="transmembrane region" description="Helical" evidence="6">
    <location>
        <begin position="171"/>
        <end position="193"/>
    </location>
</feature>
<feature type="transmembrane region" description="Helical" evidence="6">
    <location>
        <begin position="18"/>
        <end position="37"/>
    </location>
</feature>
<dbReference type="GO" id="GO:0022857">
    <property type="term" value="F:transmembrane transporter activity"/>
    <property type="evidence" value="ECO:0007669"/>
    <property type="project" value="InterPro"/>
</dbReference>
<comment type="subcellular location">
    <subcellularLocation>
        <location evidence="1">Cell membrane</location>
        <topology evidence="1">Multi-pass membrane protein</topology>
    </subcellularLocation>
</comment>
<feature type="transmembrane region" description="Helical" evidence="6">
    <location>
        <begin position="259"/>
        <end position="278"/>
    </location>
</feature>
<dbReference type="AlphaFoldDB" id="A0A6N6M6P3"/>
<dbReference type="Pfam" id="PF07690">
    <property type="entry name" value="MFS_1"/>
    <property type="match status" value="2"/>
</dbReference>
<keyword evidence="3 6" id="KW-0812">Transmembrane</keyword>
<evidence type="ECO:0000313" key="9">
    <source>
        <dbReference type="Proteomes" id="UP000435357"/>
    </source>
</evidence>
<evidence type="ECO:0000256" key="5">
    <source>
        <dbReference type="ARBA" id="ARBA00023136"/>
    </source>
</evidence>
<gene>
    <name evidence="8" type="ORF">F3059_08910</name>
</gene>
<feature type="transmembrane region" description="Helical" evidence="6">
    <location>
        <begin position="110"/>
        <end position="131"/>
    </location>
</feature>
<dbReference type="Gene3D" id="1.20.1250.20">
    <property type="entry name" value="MFS general substrate transporter like domains"/>
    <property type="match status" value="1"/>
</dbReference>
<dbReference type="Proteomes" id="UP000435357">
    <property type="component" value="Unassembled WGS sequence"/>
</dbReference>
<dbReference type="PROSITE" id="PS50850">
    <property type="entry name" value="MFS"/>
    <property type="match status" value="1"/>
</dbReference>
<keyword evidence="5 6" id="KW-0472">Membrane</keyword>
<feature type="transmembrane region" description="Helical" evidence="6">
    <location>
        <begin position="57"/>
        <end position="77"/>
    </location>
</feature>
<feature type="transmembrane region" description="Helical" evidence="6">
    <location>
        <begin position="308"/>
        <end position="324"/>
    </location>
</feature>
<comment type="caution">
    <text evidence="8">The sequence shown here is derived from an EMBL/GenBank/DDBJ whole genome shotgun (WGS) entry which is preliminary data.</text>
</comment>
<dbReference type="PANTHER" id="PTHR43124:SF3">
    <property type="entry name" value="CHLORAMPHENICOL EFFLUX PUMP RV0191"/>
    <property type="match status" value="1"/>
</dbReference>
<evidence type="ECO:0000256" key="1">
    <source>
        <dbReference type="ARBA" id="ARBA00004651"/>
    </source>
</evidence>
<evidence type="ECO:0000256" key="4">
    <source>
        <dbReference type="ARBA" id="ARBA00022989"/>
    </source>
</evidence>
<feature type="domain" description="Major facilitator superfamily (MFS) profile" evidence="7">
    <location>
        <begin position="19"/>
        <end position="403"/>
    </location>
</feature>
<feature type="transmembrane region" description="Helical" evidence="6">
    <location>
        <begin position="378"/>
        <end position="399"/>
    </location>
</feature>
<dbReference type="EMBL" id="WACR01000007">
    <property type="protein sequence ID" value="KAB1063677.1"/>
    <property type="molecule type" value="Genomic_DNA"/>
</dbReference>
<dbReference type="InterPro" id="IPR011701">
    <property type="entry name" value="MFS"/>
</dbReference>
<feature type="transmembrane region" description="Helical" evidence="6">
    <location>
        <begin position="222"/>
        <end position="247"/>
    </location>
</feature>
<accession>A0A6N6M6P3</accession>
<evidence type="ECO:0000256" key="3">
    <source>
        <dbReference type="ARBA" id="ARBA00022692"/>
    </source>
</evidence>
<keyword evidence="9" id="KW-1185">Reference proteome</keyword>
<dbReference type="CDD" id="cd17324">
    <property type="entry name" value="MFS_NepI_like"/>
    <property type="match status" value="1"/>
</dbReference>
<dbReference type="InterPro" id="IPR050189">
    <property type="entry name" value="MFS_Efflux_Transporters"/>
</dbReference>
<reference evidence="8 9" key="1">
    <citation type="submission" date="2019-09" db="EMBL/GenBank/DDBJ databases">
        <title>Genomes of Cryomorphaceae.</title>
        <authorList>
            <person name="Bowman J.P."/>
        </authorList>
    </citation>
    <scope>NUCLEOTIDE SEQUENCE [LARGE SCALE GENOMIC DNA]</scope>
    <source>
        <strain evidence="8 9">KCTC 52047</strain>
    </source>
</reference>
<dbReference type="RefSeq" id="WP_151168365.1">
    <property type="nucleotide sequence ID" value="NZ_WACR01000007.1"/>
</dbReference>
<feature type="transmembrane region" description="Helical" evidence="6">
    <location>
        <begin position="285"/>
        <end position="302"/>
    </location>
</feature>
<sequence length="409" mass="44452">MTNPILKIRNREFEKRDLLLYLLAAMNFSHIVDFMIMMPLGDYLMNSFNIGPGEFSVIVSAYTFSAGISSFFAAFLIDRFDRKTALIFTFTGFSVGTVLVGLANSYLLLVAARSLTGIFGGLVAALVLSVVSDLYSYRERGKAMGVVSAAFALASVIGVPIGLYLASQFSWHAPFFMVGGLASVFTIVTAFVFPKMKGHISSLPKPKPLQVIKNVISDRNQVYALLMGMTIILGQFLLVPFLTPYMMRNVGFSEETVTLIYLFGGGAVVFSAPLVGRLTDRIGPLKVFTIFLLSSFVLVLTITNLPKVPIYIALILTTIFFMMVNGRMIPANTMITAAVSPETRGSFMSFKSSIQQLSAALASLVSGAIMVIGDDGLFHNYNWVGILSICVSATSFLLAPRLKVAKGNE</sequence>
<feature type="transmembrane region" description="Helical" evidence="6">
    <location>
        <begin position="84"/>
        <end position="104"/>
    </location>
</feature>
<dbReference type="PANTHER" id="PTHR43124">
    <property type="entry name" value="PURINE EFFLUX PUMP PBUE"/>
    <property type="match status" value="1"/>
</dbReference>
<feature type="transmembrane region" description="Helical" evidence="6">
    <location>
        <begin position="354"/>
        <end position="372"/>
    </location>
</feature>
<dbReference type="InterPro" id="IPR036259">
    <property type="entry name" value="MFS_trans_sf"/>
</dbReference>
<proteinExistence type="predicted"/>
<dbReference type="OrthoDB" id="9812221at2"/>
<dbReference type="GO" id="GO:0005886">
    <property type="term" value="C:plasma membrane"/>
    <property type="evidence" value="ECO:0007669"/>
    <property type="project" value="UniProtKB-SubCell"/>
</dbReference>
<feature type="transmembrane region" description="Helical" evidence="6">
    <location>
        <begin position="143"/>
        <end position="165"/>
    </location>
</feature>
<evidence type="ECO:0000256" key="6">
    <source>
        <dbReference type="SAM" id="Phobius"/>
    </source>
</evidence>
<organism evidence="8 9">
    <name type="scientific">Salibacter halophilus</name>
    <dbReference type="NCBI Taxonomy" id="1803916"/>
    <lineage>
        <taxon>Bacteria</taxon>
        <taxon>Pseudomonadati</taxon>
        <taxon>Bacteroidota</taxon>
        <taxon>Flavobacteriia</taxon>
        <taxon>Flavobacteriales</taxon>
        <taxon>Salibacteraceae</taxon>
        <taxon>Salibacter</taxon>
    </lineage>
</organism>
<evidence type="ECO:0000313" key="8">
    <source>
        <dbReference type="EMBL" id="KAB1063677.1"/>
    </source>
</evidence>
<evidence type="ECO:0000256" key="2">
    <source>
        <dbReference type="ARBA" id="ARBA00022475"/>
    </source>
</evidence>
<keyword evidence="4 6" id="KW-1133">Transmembrane helix</keyword>
<keyword evidence="2" id="KW-1003">Cell membrane</keyword>
<dbReference type="SUPFAM" id="SSF103473">
    <property type="entry name" value="MFS general substrate transporter"/>
    <property type="match status" value="1"/>
</dbReference>
<evidence type="ECO:0000259" key="7">
    <source>
        <dbReference type="PROSITE" id="PS50850"/>
    </source>
</evidence>
<name>A0A6N6M6P3_9FLAO</name>
<dbReference type="InterPro" id="IPR020846">
    <property type="entry name" value="MFS_dom"/>
</dbReference>